<evidence type="ECO:0000313" key="5">
    <source>
        <dbReference type="Proteomes" id="UP001317532"/>
    </source>
</evidence>
<dbReference type="HAMAP" id="MF_00973">
    <property type="entry name" value="Gluconeogen_factor"/>
    <property type="match status" value="1"/>
</dbReference>
<dbReference type="AlphaFoldDB" id="A0AAN1XWH1"/>
<evidence type="ECO:0000313" key="4">
    <source>
        <dbReference type="EMBL" id="BDE06680.1"/>
    </source>
</evidence>
<keyword evidence="3" id="KW-0472">Membrane</keyword>
<dbReference type="InterPro" id="IPR010119">
    <property type="entry name" value="Gluconeogen_factor"/>
</dbReference>
<dbReference type="RefSeq" id="WP_317994328.1">
    <property type="nucleotide sequence ID" value="NZ_AP025523.1"/>
</dbReference>
<dbReference type="GO" id="GO:0008360">
    <property type="term" value="P:regulation of cell shape"/>
    <property type="evidence" value="ECO:0007669"/>
    <property type="project" value="UniProtKB-UniRule"/>
</dbReference>
<organism evidence="4 5">
    <name type="scientific">Vulcanimicrobium alpinum</name>
    <dbReference type="NCBI Taxonomy" id="3016050"/>
    <lineage>
        <taxon>Bacteria</taxon>
        <taxon>Bacillati</taxon>
        <taxon>Vulcanimicrobiota</taxon>
        <taxon>Vulcanimicrobiia</taxon>
        <taxon>Vulcanimicrobiales</taxon>
        <taxon>Vulcanimicrobiaceae</taxon>
        <taxon>Vulcanimicrobium</taxon>
    </lineage>
</organism>
<evidence type="ECO:0000256" key="2">
    <source>
        <dbReference type="HAMAP-Rule" id="MF_00973"/>
    </source>
</evidence>
<dbReference type="CDD" id="cd07187">
    <property type="entry name" value="YvcK_like"/>
    <property type="match status" value="1"/>
</dbReference>
<dbReference type="KEGG" id="vab:WPS_19560"/>
<dbReference type="Pfam" id="PF01933">
    <property type="entry name" value="CofD"/>
    <property type="match status" value="1"/>
</dbReference>
<dbReference type="PANTHER" id="PTHR30135">
    <property type="entry name" value="UNCHARACTERIZED PROTEIN YVCK-RELATED"/>
    <property type="match status" value="1"/>
</dbReference>
<protein>
    <recommendedName>
        <fullName evidence="2">Putative gluconeogenesis factor</fullName>
    </recommendedName>
</protein>
<comment type="subcellular location">
    <subcellularLocation>
        <location evidence="2">Cytoplasm</location>
    </subcellularLocation>
</comment>
<keyword evidence="5" id="KW-1185">Reference proteome</keyword>
<evidence type="ECO:0000256" key="1">
    <source>
        <dbReference type="ARBA" id="ARBA00022490"/>
    </source>
</evidence>
<accession>A0AAN1XWH1</accession>
<keyword evidence="3" id="KW-0812">Transmembrane</keyword>
<dbReference type="EMBL" id="AP025523">
    <property type="protein sequence ID" value="BDE06680.1"/>
    <property type="molecule type" value="Genomic_DNA"/>
</dbReference>
<reference evidence="4 5" key="1">
    <citation type="journal article" date="2022" name="ISME Commun">
        <title>Vulcanimicrobium alpinus gen. nov. sp. nov., the first cultivated representative of the candidate phylum 'Eremiobacterota', is a metabolically versatile aerobic anoxygenic phototroph.</title>
        <authorList>
            <person name="Yabe S."/>
            <person name="Muto K."/>
            <person name="Abe K."/>
            <person name="Yokota A."/>
            <person name="Staudigel H."/>
            <person name="Tebo B.M."/>
        </authorList>
    </citation>
    <scope>NUCLEOTIDE SEQUENCE [LARGE SCALE GENOMIC DNA]</scope>
    <source>
        <strain evidence="4 5">WC8-2</strain>
    </source>
</reference>
<keyword evidence="3" id="KW-1133">Transmembrane helix</keyword>
<evidence type="ECO:0000256" key="3">
    <source>
        <dbReference type="SAM" id="Phobius"/>
    </source>
</evidence>
<feature type="transmembrane region" description="Helical" evidence="3">
    <location>
        <begin position="68"/>
        <end position="89"/>
    </location>
</feature>
<dbReference type="NCBIfam" id="TIGR01826">
    <property type="entry name" value="CofD_related"/>
    <property type="match status" value="1"/>
</dbReference>
<dbReference type="SUPFAM" id="SSF142338">
    <property type="entry name" value="CofD-like"/>
    <property type="match status" value="1"/>
</dbReference>
<dbReference type="Proteomes" id="UP001317532">
    <property type="component" value="Chromosome"/>
</dbReference>
<dbReference type="InterPro" id="IPR038136">
    <property type="entry name" value="CofD-like_dom_sf"/>
</dbReference>
<name>A0AAN1XWH1_UNVUL</name>
<dbReference type="GO" id="GO:0043743">
    <property type="term" value="F:LPPG:FO 2-phospho-L-lactate transferase activity"/>
    <property type="evidence" value="ECO:0007669"/>
    <property type="project" value="InterPro"/>
</dbReference>
<sequence length="454" mass="49269">MSTRMRRSLNLWRWLIPGLRVKRWLLLALIGATLFVNGLSRYLTDEGYSLSINEMVDTVVSEFFPPGYLSWIFMVLGVLLVGLGIWRWLNAIVTAVTPEGSSRVLDAIMERRLESGYRIVVVGGGTGLSTMLRGLKRVTTNLTAVVTVSDDGGSSGRLQKELGVLPPGDIRNCLVALADDEALVTSLFRYRFSEGEGLTGHSFGNLFLAAMTGITGNFDEAIKVSSRVLNVKGRVLPSTLAVARLCAKLTDGRIVEGESQIPQARGTIERVYLEPAYAAPLADVITAIREADAIVLGPGSLYTSIMPNLLVDRVALEIEAASAVKIYVCNVMTQPGETDDYTAARHVRALTDGAGARVCDVVIVNDELPRKLRDLYAEEGQVPVQVDEAELRALDVRVVRAAVISETETVRHDPERLADVVIGIVDEAVATRASYVRFRQSTTPTTPSAPSPAT</sequence>
<dbReference type="GO" id="GO:0005737">
    <property type="term" value="C:cytoplasm"/>
    <property type="evidence" value="ECO:0007669"/>
    <property type="project" value="UniProtKB-SubCell"/>
</dbReference>
<dbReference type="PANTHER" id="PTHR30135:SF3">
    <property type="entry name" value="GLUCONEOGENESIS FACTOR-RELATED"/>
    <property type="match status" value="1"/>
</dbReference>
<comment type="similarity">
    <text evidence="2">Belongs to the gluconeogenesis factor family.</text>
</comment>
<gene>
    <name evidence="4" type="ORF">WPS_19560</name>
</gene>
<keyword evidence="1 2" id="KW-0963">Cytoplasm</keyword>
<dbReference type="InterPro" id="IPR002882">
    <property type="entry name" value="CofD"/>
</dbReference>
<dbReference type="Gene3D" id="3.40.50.10680">
    <property type="entry name" value="CofD-like domains"/>
    <property type="match status" value="1"/>
</dbReference>
<comment type="function">
    <text evidence="2">Required for morphogenesis under gluconeogenic growth conditions.</text>
</comment>
<proteinExistence type="inferred from homology"/>